<protein>
    <submittedName>
        <fullName evidence="2">Glyoxalase-like domain-containing protein</fullName>
    </submittedName>
</protein>
<dbReference type="STRING" id="1122133.SAMN02745157_1356"/>
<dbReference type="EMBL" id="FQUP01000001">
    <property type="protein sequence ID" value="SHE97653.1"/>
    <property type="molecule type" value="Genomic_DNA"/>
</dbReference>
<dbReference type="InterPro" id="IPR037523">
    <property type="entry name" value="VOC_core"/>
</dbReference>
<accession>A0A1M4XWJ1</accession>
<keyword evidence="3" id="KW-1185">Reference proteome</keyword>
<organism evidence="2 3">
    <name type="scientific">Kaistia soli DSM 19436</name>
    <dbReference type="NCBI Taxonomy" id="1122133"/>
    <lineage>
        <taxon>Bacteria</taxon>
        <taxon>Pseudomonadati</taxon>
        <taxon>Pseudomonadota</taxon>
        <taxon>Alphaproteobacteria</taxon>
        <taxon>Hyphomicrobiales</taxon>
        <taxon>Kaistiaceae</taxon>
        <taxon>Kaistia</taxon>
    </lineage>
</organism>
<evidence type="ECO:0000259" key="1">
    <source>
        <dbReference type="PROSITE" id="PS51819"/>
    </source>
</evidence>
<dbReference type="PANTHER" id="PTHR39175">
    <property type="entry name" value="FAMILY PROTEIN, PUTATIVE (AFU_ORTHOLOGUE AFUA_3G15060)-RELATED"/>
    <property type="match status" value="1"/>
</dbReference>
<dbReference type="OrthoDB" id="9813630at2"/>
<feature type="domain" description="VOC" evidence="1">
    <location>
        <begin position="5"/>
        <end position="119"/>
    </location>
</feature>
<dbReference type="Pfam" id="PF18029">
    <property type="entry name" value="Glyoxalase_6"/>
    <property type="match status" value="1"/>
</dbReference>
<evidence type="ECO:0000313" key="3">
    <source>
        <dbReference type="Proteomes" id="UP000184485"/>
    </source>
</evidence>
<proteinExistence type="predicted"/>
<dbReference type="AlphaFoldDB" id="A0A1M4XWJ1"/>
<gene>
    <name evidence="2" type="ORF">SAMN02745157_1356</name>
</gene>
<dbReference type="InterPro" id="IPR041581">
    <property type="entry name" value="Glyoxalase_6"/>
</dbReference>
<reference evidence="2 3" key="1">
    <citation type="submission" date="2016-11" db="EMBL/GenBank/DDBJ databases">
        <authorList>
            <person name="Jaros S."/>
            <person name="Januszkiewicz K."/>
            <person name="Wedrychowicz H."/>
        </authorList>
    </citation>
    <scope>NUCLEOTIDE SEQUENCE [LARGE SCALE GENOMIC DNA]</scope>
    <source>
        <strain evidence="2 3">DSM 19436</strain>
    </source>
</reference>
<dbReference type="PANTHER" id="PTHR39175:SF1">
    <property type="entry name" value="FAMILY PROTEIN, PUTATIVE (AFU_ORTHOLOGUE AFUA_3G15060)-RELATED"/>
    <property type="match status" value="1"/>
</dbReference>
<sequence length="121" mass="13359">MAITDIDHVQIAMPRGEEEAARQFYGAILGLAEIAKPAILAQRGGVWFLAGARQLHLGVEDDFRPARKAHPAFRVDNLDELRARCVAAGLAPIDDDALPGYQRFYLSDPFGNRLEFLALDI</sequence>
<dbReference type="InterPro" id="IPR029068">
    <property type="entry name" value="Glyas_Bleomycin-R_OHBP_Dase"/>
</dbReference>
<name>A0A1M4XWJ1_9HYPH</name>
<dbReference type="Gene3D" id="3.10.180.10">
    <property type="entry name" value="2,3-Dihydroxybiphenyl 1,2-Dioxygenase, domain 1"/>
    <property type="match status" value="1"/>
</dbReference>
<dbReference type="Proteomes" id="UP000184485">
    <property type="component" value="Unassembled WGS sequence"/>
</dbReference>
<dbReference type="PROSITE" id="PS51819">
    <property type="entry name" value="VOC"/>
    <property type="match status" value="1"/>
</dbReference>
<evidence type="ECO:0000313" key="2">
    <source>
        <dbReference type="EMBL" id="SHE97653.1"/>
    </source>
</evidence>
<dbReference type="RefSeq" id="WP_073051914.1">
    <property type="nucleotide sequence ID" value="NZ_FQUP01000001.1"/>
</dbReference>
<dbReference type="SUPFAM" id="SSF54593">
    <property type="entry name" value="Glyoxalase/Bleomycin resistance protein/Dihydroxybiphenyl dioxygenase"/>
    <property type="match status" value="1"/>
</dbReference>